<dbReference type="AlphaFoldDB" id="A0A8C9ADU3"/>
<keyword evidence="2" id="KW-1185">Reference proteome</keyword>
<reference evidence="1" key="1">
    <citation type="submission" date="2025-08" db="UniProtKB">
        <authorList>
            <consortium name="Ensembl"/>
        </authorList>
    </citation>
    <scope>IDENTIFICATION</scope>
</reference>
<organism evidence="1 2">
    <name type="scientific">Prolemur simus</name>
    <name type="common">Greater bamboo lemur</name>
    <name type="synonym">Hapalemur simus</name>
    <dbReference type="NCBI Taxonomy" id="1328070"/>
    <lineage>
        <taxon>Eukaryota</taxon>
        <taxon>Metazoa</taxon>
        <taxon>Chordata</taxon>
        <taxon>Craniata</taxon>
        <taxon>Vertebrata</taxon>
        <taxon>Euteleostomi</taxon>
        <taxon>Mammalia</taxon>
        <taxon>Eutheria</taxon>
        <taxon>Euarchontoglires</taxon>
        <taxon>Primates</taxon>
        <taxon>Strepsirrhini</taxon>
        <taxon>Lemuriformes</taxon>
        <taxon>Lemuridae</taxon>
        <taxon>Prolemur</taxon>
    </lineage>
</organism>
<dbReference type="GeneTree" id="ENSGT01150000288825"/>
<evidence type="ECO:0000313" key="2">
    <source>
        <dbReference type="Proteomes" id="UP000694414"/>
    </source>
</evidence>
<protein>
    <recommendedName>
        <fullName evidence="3">DUF1725 domain-containing protein</fullName>
    </recommendedName>
</protein>
<reference evidence="1" key="2">
    <citation type="submission" date="2025-09" db="UniProtKB">
        <authorList>
            <consortium name="Ensembl"/>
        </authorList>
    </citation>
    <scope>IDENTIFICATION</scope>
</reference>
<dbReference type="Proteomes" id="UP000694414">
    <property type="component" value="Unplaced"/>
</dbReference>
<accession>A0A8C9ADU3</accession>
<proteinExistence type="predicted"/>
<evidence type="ECO:0008006" key="3">
    <source>
        <dbReference type="Google" id="ProtNLM"/>
    </source>
</evidence>
<sequence>MFIAIRKMWSQPKCPSIHDEWINKMWYMCTMEYYSAIKKAELMPLAAIWKELETIILSEVSQEWKNKHHMYSLMNWN</sequence>
<evidence type="ECO:0000313" key="1">
    <source>
        <dbReference type="Ensembl" id="ENSPSMP00000032239.1"/>
    </source>
</evidence>
<dbReference type="Ensembl" id="ENSPSMT00000037199.1">
    <property type="protein sequence ID" value="ENSPSMP00000032239.1"/>
    <property type="gene ID" value="ENSPSMG00000022328.1"/>
</dbReference>
<name>A0A8C9ADU3_PROSS</name>